<dbReference type="RefSeq" id="WP_380747459.1">
    <property type="nucleotide sequence ID" value="NZ_JBHULT010000005.1"/>
</dbReference>
<reference evidence="4" key="1">
    <citation type="journal article" date="2019" name="Int. J. Syst. Evol. Microbiol.">
        <title>The Global Catalogue of Microorganisms (GCM) 10K type strain sequencing project: providing services to taxonomists for standard genome sequencing and annotation.</title>
        <authorList>
            <consortium name="The Broad Institute Genomics Platform"/>
            <consortium name="The Broad Institute Genome Sequencing Center for Infectious Disease"/>
            <person name="Wu L."/>
            <person name="Ma J."/>
        </authorList>
    </citation>
    <scope>NUCLEOTIDE SEQUENCE [LARGE SCALE GENOMIC DNA]</scope>
    <source>
        <strain evidence="4">KCTC 42585</strain>
    </source>
</reference>
<proteinExistence type="inferred from homology"/>
<dbReference type="PANTHER" id="PTHR12149:SF8">
    <property type="entry name" value="PROTEIN-RIBULOSAMINE 3-KINASE"/>
    <property type="match status" value="1"/>
</dbReference>
<organism evidence="3 4">
    <name type="scientific">Salinimicrobium flavum</name>
    <dbReference type="NCBI Taxonomy" id="1737065"/>
    <lineage>
        <taxon>Bacteria</taxon>
        <taxon>Pseudomonadati</taxon>
        <taxon>Bacteroidota</taxon>
        <taxon>Flavobacteriia</taxon>
        <taxon>Flavobacteriales</taxon>
        <taxon>Flavobacteriaceae</taxon>
        <taxon>Salinimicrobium</taxon>
    </lineage>
</organism>
<evidence type="ECO:0000256" key="2">
    <source>
        <dbReference type="PIRNR" id="PIRNR006221"/>
    </source>
</evidence>
<dbReference type="PANTHER" id="PTHR12149">
    <property type="entry name" value="FRUCTOSAMINE 3 KINASE-RELATED PROTEIN"/>
    <property type="match status" value="1"/>
</dbReference>
<dbReference type="Pfam" id="PF03881">
    <property type="entry name" value="Fructosamin_kin"/>
    <property type="match status" value="1"/>
</dbReference>
<dbReference type="PIRSF" id="PIRSF006221">
    <property type="entry name" value="Ketosamine-3-kinase"/>
    <property type="match status" value="1"/>
</dbReference>
<comment type="similarity">
    <text evidence="1 2">Belongs to the fructosamine kinase family.</text>
</comment>
<dbReference type="EMBL" id="JBHULT010000005">
    <property type="protein sequence ID" value="MFD2516398.1"/>
    <property type="molecule type" value="Genomic_DNA"/>
</dbReference>
<keyword evidence="2" id="KW-0808">Transferase</keyword>
<dbReference type="Proteomes" id="UP001597468">
    <property type="component" value="Unassembled WGS sequence"/>
</dbReference>
<dbReference type="SUPFAM" id="SSF56112">
    <property type="entry name" value="Protein kinase-like (PK-like)"/>
    <property type="match status" value="1"/>
</dbReference>
<keyword evidence="4" id="KW-1185">Reference proteome</keyword>
<protein>
    <submittedName>
        <fullName evidence="3">Fructosamine kinase family protein</fullName>
    </submittedName>
</protein>
<comment type="caution">
    <text evidence="3">The sequence shown here is derived from an EMBL/GenBank/DDBJ whole genome shotgun (WGS) entry which is preliminary data.</text>
</comment>
<dbReference type="InterPro" id="IPR011009">
    <property type="entry name" value="Kinase-like_dom_sf"/>
</dbReference>
<gene>
    <name evidence="3" type="ORF">ACFSTG_00680</name>
</gene>
<sequence length="298" mass="33567">MNPIITLSHTLPTRVHNEDKIITRIAELEGFKINAASALSGGSINRVLLVDTSEGKRVLKLNSASSFPGLFEAEKEGLDELRTSGTVNVPEAFSVGETLGTAYLLMEYIKEGPQKPHFWNRFAEDLAALHKTTSPAFGFPSQNYIGSLPQYNEERLSAAEFYIEQRLEPQLKMAREKGFSFDNPEVFFTNISRVIPQEPASLIHGDLWSGNYLVNEQGLPCLIDPAVSYGPREMDLAMMKLFGGFPERVFSEYQSFFPLEPGFEDRVPIWQLYYLLVHLNIFGSSYLPSVKKILTRFS</sequence>
<keyword evidence="2 3" id="KW-0418">Kinase</keyword>
<evidence type="ECO:0000313" key="4">
    <source>
        <dbReference type="Proteomes" id="UP001597468"/>
    </source>
</evidence>
<accession>A0ABW5ISR2</accession>
<dbReference type="GO" id="GO:0016301">
    <property type="term" value="F:kinase activity"/>
    <property type="evidence" value="ECO:0007669"/>
    <property type="project" value="UniProtKB-KW"/>
</dbReference>
<evidence type="ECO:0000313" key="3">
    <source>
        <dbReference type="EMBL" id="MFD2516398.1"/>
    </source>
</evidence>
<dbReference type="InterPro" id="IPR016477">
    <property type="entry name" value="Fructo-/Ketosamine-3-kinase"/>
</dbReference>
<dbReference type="Gene3D" id="3.90.1200.10">
    <property type="match status" value="1"/>
</dbReference>
<name>A0ABW5ISR2_9FLAO</name>
<dbReference type="Gene3D" id="3.30.200.20">
    <property type="entry name" value="Phosphorylase Kinase, domain 1"/>
    <property type="match status" value="1"/>
</dbReference>
<evidence type="ECO:0000256" key="1">
    <source>
        <dbReference type="ARBA" id="ARBA00009460"/>
    </source>
</evidence>